<organism evidence="2 3">
    <name type="scientific">Portunus trituberculatus</name>
    <name type="common">Swimming crab</name>
    <name type="synonym">Neptunus trituberculatus</name>
    <dbReference type="NCBI Taxonomy" id="210409"/>
    <lineage>
        <taxon>Eukaryota</taxon>
        <taxon>Metazoa</taxon>
        <taxon>Ecdysozoa</taxon>
        <taxon>Arthropoda</taxon>
        <taxon>Crustacea</taxon>
        <taxon>Multicrustacea</taxon>
        <taxon>Malacostraca</taxon>
        <taxon>Eumalacostraca</taxon>
        <taxon>Eucarida</taxon>
        <taxon>Decapoda</taxon>
        <taxon>Pleocyemata</taxon>
        <taxon>Brachyura</taxon>
        <taxon>Eubrachyura</taxon>
        <taxon>Portunoidea</taxon>
        <taxon>Portunidae</taxon>
        <taxon>Portuninae</taxon>
        <taxon>Portunus</taxon>
    </lineage>
</organism>
<protein>
    <submittedName>
        <fullName evidence="2">Uncharacterized protein</fullName>
    </submittedName>
</protein>
<name>A0A5B7ET87_PORTR</name>
<sequence length="95" mass="9966">MVSGWRRHTWGRGPARHFTEAKQVDRSGTGSPGDGGAGDVGSGEAARASYQCVVRGGAGVPTCHVRGDLRQQAEQGLQAPHDLARPSQPPDTVIH</sequence>
<dbReference type="EMBL" id="VSRR010003518">
    <property type="protein sequence ID" value="MPC36438.1"/>
    <property type="molecule type" value="Genomic_DNA"/>
</dbReference>
<dbReference type="AlphaFoldDB" id="A0A5B7ET87"/>
<proteinExistence type="predicted"/>
<reference evidence="2 3" key="1">
    <citation type="submission" date="2019-05" db="EMBL/GenBank/DDBJ databases">
        <title>Another draft genome of Portunus trituberculatus and its Hox gene families provides insights of decapod evolution.</title>
        <authorList>
            <person name="Jeong J.-H."/>
            <person name="Song I."/>
            <person name="Kim S."/>
            <person name="Choi T."/>
            <person name="Kim D."/>
            <person name="Ryu S."/>
            <person name="Kim W."/>
        </authorList>
    </citation>
    <scope>NUCLEOTIDE SEQUENCE [LARGE SCALE GENOMIC DNA]</scope>
    <source>
        <tissue evidence="2">Muscle</tissue>
    </source>
</reference>
<gene>
    <name evidence="2" type="ORF">E2C01_029896</name>
</gene>
<dbReference type="Proteomes" id="UP000324222">
    <property type="component" value="Unassembled WGS sequence"/>
</dbReference>
<feature type="region of interest" description="Disordered" evidence="1">
    <location>
        <begin position="1"/>
        <end position="46"/>
    </location>
</feature>
<feature type="compositionally biased region" description="Basic residues" evidence="1">
    <location>
        <begin position="1"/>
        <end position="10"/>
    </location>
</feature>
<feature type="region of interest" description="Disordered" evidence="1">
    <location>
        <begin position="65"/>
        <end position="95"/>
    </location>
</feature>
<keyword evidence="3" id="KW-1185">Reference proteome</keyword>
<evidence type="ECO:0000313" key="2">
    <source>
        <dbReference type="EMBL" id="MPC36438.1"/>
    </source>
</evidence>
<evidence type="ECO:0000313" key="3">
    <source>
        <dbReference type="Proteomes" id="UP000324222"/>
    </source>
</evidence>
<accession>A0A5B7ET87</accession>
<evidence type="ECO:0000256" key="1">
    <source>
        <dbReference type="SAM" id="MobiDB-lite"/>
    </source>
</evidence>
<comment type="caution">
    <text evidence="2">The sequence shown here is derived from an EMBL/GenBank/DDBJ whole genome shotgun (WGS) entry which is preliminary data.</text>
</comment>
<feature type="compositionally biased region" description="Gly residues" evidence="1">
    <location>
        <begin position="30"/>
        <end position="41"/>
    </location>
</feature>